<gene>
    <name evidence="2" type="ORF">BpHYR1_008889</name>
</gene>
<proteinExistence type="predicted"/>
<organism evidence="2 3">
    <name type="scientific">Brachionus plicatilis</name>
    <name type="common">Marine rotifer</name>
    <name type="synonym">Brachionus muelleri</name>
    <dbReference type="NCBI Taxonomy" id="10195"/>
    <lineage>
        <taxon>Eukaryota</taxon>
        <taxon>Metazoa</taxon>
        <taxon>Spiralia</taxon>
        <taxon>Gnathifera</taxon>
        <taxon>Rotifera</taxon>
        <taxon>Eurotatoria</taxon>
        <taxon>Monogononta</taxon>
        <taxon>Pseudotrocha</taxon>
        <taxon>Ploima</taxon>
        <taxon>Brachionidae</taxon>
        <taxon>Brachionus</taxon>
    </lineage>
</organism>
<name>A0A3M7QMI9_BRAPC</name>
<keyword evidence="3" id="KW-1185">Reference proteome</keyword>
<feature type="region of interest" description="Disordered" evidence="1">
    <location>
        <begin position="40"/>
        <end position="63"/>
    </location>
</feature>
<dbReference type="EMBL" id="REGN01005674">
    <property type="protein sequence ID" value="RNA12489.1"/>
    <property type="molecule type" value="Genomic_DNA"/>
</dbReference>
<feature type="compositionally biased region" description="Basic and acidic residues" evidence="1">
    <location>
        <begin position="49"/>
        <end position="63"/>
    </location>
</feature>
<reference evidence="2 3" key="1">
    <citation type="journal article" date="2018" name="Sci. Rep.">
        <title>Genomic signatures of local adaptation to the degree of environmental predictability in rotifers.</title>
        <authorList>
            <person name="Franch-Gras L."/>
            <person name="Hahn C."/>
            <person name="Garcia-Roger E.M."/>
            <person name="Carmona M.J."/>
            <person name="Serra M."/>
            <person name="Gomez A."/>
        </authorList>
    </citation>
    <scope>NUCLEOTIDE SEQUENCE [LARGE SCALE GENOMIC DNA]</scope>
    <source>
        <strain evidence="2">HYR1</strain>
    </source>
</reference>
<evidence type="ECO:0000313" key="2">
    <source>
        <dbReference type="EMBL" id="RNA12489.1"/>
    </source>
</evidence>
<accession>A0A3M7QMI9</accession>
<dbReference type="Proteomes" id="UP000276133">
    <property type="component" value="Unassembled WGS sequence"/>
</dbReference>
<evidence type="ECO:0000256" key="1">
    <source>
        <dbReference type="SAM" id="MobiDB-lite"/>
    </source>
</evidence>
<evidence type="ECO:0000313" key="3">
    <source>
        <dbReference type="Proteomes" id="UP000276133"/>
    </source>
</evidence>
<feature type="non-terminal residue" evidence="2">
    <location>
        <position position="1"/>
    </location>
</feature>
<sequence>QSNHGQASSKMSDYLKDIQSFLENLANKVKNLEEDNLRLRNGNVISRNQLDKRKETSPEASSDKWKKFLKKGCNNKSSQEEVMLVEKIFEETKERNAKANNVVMPITPGGDTASDEQLVLSILEEIVIQNPNAKVKRFSQF</sequence>
<comment type="caution">
    <text evidence="2">The sequence shown here is derived from an EMBL/GenBank/DDBJ whole genome shotgun (WGS) entry which is preliminary data.</text>
</comment>
<dbReference type="AlphaFoldDB" id="A0A3M7QMI9"/>
<protein>
    <submittedName>
        <fullName evidence="2">Uncharacterized protein</fullName>
    </submittedName>
</protein>